<evidence type="ECO:0000313" key="7">
    <source>
        <dbReference type="Proteomes" id="UP000051335"/>
    </source>
</evidence>
<feature type="domain" description="Bacterial type II secretion system protein E" evidence="5">
    <location>
        <begin position="545"/>
        <end position="559"/>
    </location>
</feature>
<accession>A0A0P9SDJ2</accession>
<evidence type="ECO:0000259" key="5">
    <source>
        <dbReference type="PROSITE" id="PS00662"/>
    </source>
</evidence>
<proteinExistence type="inferred from homology"/>
<dbReference type="PANTHER" id="PTHR30258">
    <property type="entry name" value="TYPE II SECRETION SYSTEM PROTEIN GSPE-RELATED"/>
    <property type="match status" value="1"/>
</dbReference>
<evidence type="ECO:0000256" key="2">
    <source>
        <dbReference type="ARBA" id="ARBA00022741"/>
    </source>
</evidence>
<comment type="similarity">
    <text evidence="1">Belongs to the GSP E family.</text>
</comment>
<keyword evidence="2" id="KW-0547">Nucleotide-binding</keyword>
<dbReference type="InterPro" id="IPR027417">
    <property type="entry name" value="P-loop_NTPase"/>
</dbReference>
<evidence type="ECO:0000256" key="3">
    <source>
        <dbReference type="ARBA" id="ARBA00022840"/>
    </source>
</evidence>
<reference evidence="6 7" key="1">
    <citation type="submission" date="2015-09" db="EMBL/GenBank/DDBJ databases">
        <title>Genome announcement of multiple Pseudomonas syringae strains.</title>
        <authorList>
            <person name="Thakur S."/>
            <person name="Wang P.W."/>
            <person name="Gong Y."/>
            <person name="Weir B.S."/>
            <person name="Guttman D.S."/>
        </authorList>
    </citation>
    <scope>NUCLEOTIDE SEQUENCE [LARGE SCALE GENOMIC DNA]</scope>
    <source>
        <strain evidence="6 7">ICMP17001</strain>
    </source>
</reference>
<evidence type="ECO:0000256" key="4">
    <source>
        <dbReference type="SAM" id="MobiDB-lite"/>
    </source>
</evidence>
<sequence>MVVQQCAVLRTLPCLRRSRACLALSGVEPVCHAVPDSRPIECRAAREPAAHRPSGFQIELASSPGDRRKNAQPDRRLLSGSRAGRRPEHRAIPCRPGDGLNQFACSGNSRSHRTNNAVTLGVYSCSSSNDELPQGAHMAALAPSSQDRWLDLNDVLRDLVAEGYLGQDDAETALTQRRSAVNIQLHPLEFLASLQFDDLKRPGKKLDVETLTAWLAKTCGQPYMRIDPLKINVAAVTPLMSYAFAQRHKILAVAVDRESVTIASAQPYVRSWEADLAHVLKLQIKRVVANPADIQRMAMEFFRLAKSVSGASASEQKMSNMGNFEQLLKLGASDQEPDANDAHIVNIVDWLFQYAFQQRASDIHIEPRREQGTVRFRIDGVLHNVYQFPAQVIMAIVSRLKSLGRMNVAEKRKPQDGRVKTTTPENREVELRLSTLPTAFGEKMVMRIFDPEVLLKDFDQLGFSSDDLRRWQEMTRQPNGIILVTGPTGSGKTTTLYTTLKKLATSEVNLCTIEDPIEMVEPAFNQMQVQHNIDLSFAAGVRALMRQDPDIIMIGEIRDLETAEMAIQAALTGHLVLSTLHTNDAPSAISRMLELGVPHYLLKATILGVMAQRLVRTLCPHCKAPINLNETDWQTLTRPWQAPVPPGAHQAVGCVECRDTGYRGRAGVYEIMVMSDNIKALISADLDLTAMRRQAFKEGTRSLRLSGAQKVSAGLTTLEEVLRVTPQSEQR</sequence>
<keyword evidence="7" id="KW-1185">Reference proteome</keyword>
<dbReference type="Pfam" id="PF00437">
    <property type="entry name" value="T2SSE"/>
    <property type="match status" value="1"/>
</dbReference>
<dbReference type="Proteomes" id="UP000051335">
    <property type="component" value="Unassembled WGS sequence"/>
</dbReference>
<protein>
    <submittedName>
        <fullName evidence="6">Type IV pilus bioproteinsis protein</fullName>
    </submittedName>
</protein>
<dbReference type="GO" id="GO:0016887">
    <property type="term" value="F:ATP hydrolysis activity"/>
    <property type="evidence" value="ECO:0007669"/>
    <property type="project" value="TreeGrafter"/>
</dbReference>
<feature type="region of interest" description="Disordered" evidence="4">
    <location>
        <begin position="53"/>
        <end position="95"/>
    </location>
</feature>
<dbReference type="PANTHER" id="PTHR30258:SF13">
    <property type="entry name" value="SECRETION PATHWAY ATPASE-RELATED"/>
    <property type="match status" value="1"/>
</dbReference>
<name>A0A0P9SDJ2_9PSED</name>
<dbReference type="FunFam" id="3.40.50.300:FF:000398">
    <property type="entry name" value="Type IV pilus assembly ATPase PilB"/>
    <property type="match status" value="1"/>
</dbReference>
<dbReference type="AlphaFoldDB" id="A0A0P9SDJ2"/>
<dbReference type="GO" id="GO:0005524">
    <property type="term" value="F:ATP binding"/>
    <property type="evidence" value="ECO:0007669"/>
    <property type="project" value="UniProtKB-KW"/>
</dbReference>
<dbReference type="Gene3D" id="3.30.450.90">
    <property type="match status" value="1"/>
</dbReference>
<evidence type="ECO:0000313" key="6">
    <source>
        <dbReference type="EMBL" id="KPW96356.1"/>
    </source>
</evidence>
<gene>
    <name evidence="6" type="ORF">ALO75_05269</name>
</gene>
<feature type="compositionally biased region" description="Basic and acidic residues" evidence="4">
    <location>
        <begin position="65"/>
        <end position="77"/>
    </location>
</feature>
<dbReference type="InterPro" id="IPR001482">
    <property type="entry name" value="T2SS/T4SS_dom"/>
</dbReference>
<comment type="caution">
    <text evidence="6">The sequence shown here is derived from an EMBL/GenBank/DDBJ whole genome shotgun (WGS) entry which is preliminary data.</text>
</comment>
<dbReference type="InterPro" id="IPR037257">
    <property type="entry name" value="T2SS_E_N_sf"/>
</dbReference>
<dbReference type="SUPFAM" id="SSF160246">
    <property type="entry name" value="EspE N-terminal domain-like"/>
    <property type="match status" value="1"/>
</dbReference>
<dbReference type="Gene3D" id="3.40.50.300">
    <property type="entry name" value="P-loop containing nucleotide triphosphate hydrolases"/>
    <property type="match status" value="1"/>
</dbReference>
<dbReference type="Pfam" id="PF05157">
    <property type="entry name" value="MshEN"/>
    <property type="match status" value="1"/>
</dbReference>
<dbReference type="CDD" id="cd01129">
    <property type="entry name" value="PulE-GspE-like"/>
    <property type="match status" value="1"/>
</dbReference>
<dbReference type="EMBL" id="LJQC01000663">
    <property type="protein sequence ID" value="KPW96356.1"/>
    <property type="molecule type" value="Genomic_DNA"/>
</dbReference>
<dbReference type="PROSITE" id="PS00662">
    <property type="entry name" value="T2SP_E"/>
    <property type="match status" value="1"/>
</dbReference>
<dbReference type="GO" id="GO:0005886">
    <property type="term" value="C:plasma membrane"/>
    <property type="evidence" value="ECO:0007669"/>
    <property type="project" value="TreeGrafter"/>
</dbReference>
<keyword evidence="3" id="KW-0067">ATP-binding</keyword>
<dbReference type="Gene3D" id="3.30.300.160">
    <property type="entry name" value="Type II secretion system, protein E, N-terminal domain"/>
    <property type="match status" value="1"/>
</dbReference>
<organism evidence="6 7">
    <name type="scientific">Pseudomonas syringae pv. coryli</name>
    <dbReference type="NCBI Taxonomy" id="317659"/>
    <lineage>
        <taxon>Bacteria</taxon>
        <taxon>Pseudomonadati</taxon>
        <taxon>Pseudomonadota</taxon>
        <taxon>Gammaproteobacteria</taxon>
        <taxon>Pseudomonadales</taxon>
        <taxon>Pseudomonadaceae</taxon>
        <taxon>Pseudomonas</taxon>
    </lineage>
</organism>
<dbReference type="InterPro" id="IPR007831">
    <property type="entry name" value="T2SS_GspE_N"/>
</dbReference>
<dbReference type="PATRIC" id="fig|317659.3.peg.6000"/>
<evidence type="ECO:0000256" key="1">
    <source>
        <dbReference type="ARBA" id="ARBA00006611"/>
    </source>
</evidence>
<dbReference type="SUPFAM" id="SSF52540">
    <property type="entry name" value="P-loop containing nucleoside triphosphate hydrolases"/>
    <property type="match status" value="1"/>
</dbReference>
<dbReference type="SMART" id="SM00382">
    <property type="entry name" value="AAA"/>
    <property type="match status" value="1"/>
</dbReference>
<dbReference type="InterPro" id="IPR003593">
    <property type="entry name" value="AAA+_ATPase"/>
</dbReference>